<dbReference type="EMBL" id="FWWW01000091">
    <property type="protein sequence ID" value="SMB99351.1"/>
    <property type="molecule type" value="Genomic_DNA"/>
</dbReference>
<organism evidence="3 4">
    <name type="scientific">Hymenobacter roseosalivarius DSM 11622</name>
    <dbReference type="NCBI Taxonomy" id="645990"/>
    <lineage>
        <taxon>Bacteria</taxon>
        <taxon>Pseudomonadati</taxon>
        <taxon>Bacteroidota</taxon>
        <taxon>Cytophagia</taxon>
        <taxon>Cytophagales</taxon>
        <taxon>Hymenobacteraceae</taxon>
        <taxon>Hymenobacter</taxon>
    </lineage>
</organism>
<reference evidence="3 4" key="1">
    <citation type="submission" date="2017-04" db="EMBL/GenBank/DDBJ databases">
        <authorList>
            <person name="Afonso C.L."/>
            <person name="Miller P.J."/>
            <person name="Scott M.A."/>
            <person name="Spackman E."/>
            <person name="Goraichik I."/>
            <person name="Dimitrov K.M."/>
            <person name="Suarez D.L."/>
            <person name="Swayne D.E."/>
        </authorList>
    </citation>
    <scope>NUCLEOTIDE SEQUENCE [LARGE SCALE GENOMIC DNA]</scope>
    <source>
        <strain evidence="3 4">DSM 11622</strain>
    </source>
</reference>
<evidence type="ECO:0000256" key="2">
    <source>
        <dbReference type="ARBA" id="ARBA00023002"/>
    </source>
</evidence>
<dbReference type="PRINTS" id="PR00081">
    <property type="entry name" value="GDHRDH"/>
</dbReference>
<gene>
    <name evidence="3" type="ORF">SAMN00120144_0147</name>
</gene>
<dbReference type="InterPro" id="IPR036291">
    <property type="entry name" value="NAD(P)-bd_dom_sf"/>
</dbReference>
<comment type="similarity">
    <text evidence="1">Belongs to the short-chain dehydrogenases/reductases (SDR) family.</text>
</comment>
<protein>
    <submittedName>
        <fullName evidence="3">Lipoteichoic acid biosynthesis protein</fullName>
    </submittedName>
</protein>
<dbReference type="PROSITE" id="PS00061">
    <property type="entry name" value="ADH_SHORT"/>
    <property type="match status" value="1"/>
</dbReference>
<proteinExistence type="inferred from homology"/>
<evidence type="ECO:0000313" key="4">
    <source>
        <dbReference type="Proteomes" id="UP000192266"/>
    </source>
</evidence>
<dbReference type="Proteomes" id="UP000192266">
    <property type="component" value="Unassembled WGS sequence"/>
</dbReference>
<keyword evidence="4" id="KW-1185">Reference proteome</keyword>
<dbReference type="GO" id="GO:0016491">
    <property type="term" value="F:oxidoreductase activity"/>
    <property type="evidence" value="ECO:0007669"/>
    <property type="project" value="UniProtKB-KW"/>
</dbReference>
<dbReference type="SUPFAM" id="SSF51735">
    <property type="entry name" value="NAD(P)-binding Rossmann-fold domains"/>
    <property type="match status" value="1"/>
</dbReference>
<dbReference type="PRINTS" id="PR00080">
    <property type="entry name" value="SDRFAMILY"/>
</dbReference>
<dbReference type="Gene3D" id="3.40.50.720">
    <property type="entry name" value="NAD(P)-binding Rossmann-like Domain"/>
    <property type="match status" value="1"/>
</dbReference>
<dbReference type="GO" id="GO:0016020">
    <property type="term" value="C:membrane"/>
    <property type="evidence" value="ECO:0007669"/>
    <property type="project" value="TreeGrafter"/>
</dbReference>
<name>A0A1W1W1T9_9BACT</name>
<dbReference type="STRING" id="645990.SAMN00120144_0147"/>
<dbReference type="InterPro" id="IPR002347">
    <property type="entry name" value="SDR_fam"/>
</dbReference>
<dbReference type="InterPro" id="IPR020904">
    <property type="entry name" value="Sc_DH/Rdtase_CS"/>
</dbReference>
<evidence type="ECO:0000313" key="3">
    <source>
        <dbReference type="EMBL" id="SMB99351.1"/>
    </source>
</evidence>
<evidence type="ECO:0000256" key="1">
    <source>
        <dbReference type="ARBA" id="ARBA00006484"/>
    </source>
</evidence>
<sequence>MAWALREHPNLNVLINNAGIQRRIDLRAGEEALTGGDAEISTNLTAVLLPVLQSRPAAAVVNVGSGLGIVPVAAIPVYSATKAALHAYTRCLRHQLRGTSVRVFDVLPPAVDTELDQGARAARGETARTVSPEAVAEAFWQAWCRDQPVVAVGMVKVLLCMSRLAPDFIFTKLNSLVKL</sequence>
<dbReference type="AlphaFoldDB" id="A0A1W1W1T9"/>
<dbReference type="PANTHER" id="PTHR44196:SF1">
    <property type="entry name" value="DEHYDROGENASE_REDUCTASE SDR FAMILY MEMBER 7B"/>
    <property type="match status" value="1"/>
</dbReference>
<keyword evidence="2" id="KW-0560">Oxidoreductase</keyword>
<dbReference type="PANTHER" id="PTHR44196">
    <property type="entry name" value="DEHYDROGENASE/REDUCTASE SDR FAMILY MEMBER 7B"/>
    <property type="match status" value="1"/>
</dbReference>
<accession>A0A1W1W1T9</accession>
<dbReference type="Pfam" id="PF00106">
    <property type="entry name" value="adh_short"/>
    <property type="match status" value="1"/>
</dbReference>